<proteinExistence type="predicted"/>
<name>A0AA42B2E0_PAPNU</name>
<evidence type="ECO:0000313" key="2">
    <source>
        <dbReference type="EMBL" id="MCL7048629.1"/>
    </source>
</evidence>
<comment type="caution">
    <text evidence="2">The sequence shown here is derived from an EMBL/GenBank/DDBJ whole genome shotgun (WGS) entry which is preliminary data.</text>
</comment>
<reference evidence="2" key="1">
    <citation type="submission" date="2022-03" db="EMBL/GenBank/DDBJ databases">
        <title>A functionally conserved STORR gene fusion in Papaver species that diverged 16.8 million years ago.</title>
        <authorList>
            <person name="Catania T."/>
        </authorList>
    </citation>
    <scope>NUCLEOTIDE SEQUENCE</scope>
    <source>
        <strain evidence="2">S-191538</strain>
    </source>
</reference>
<dbReference type="EMBL" id="JAJJMA010306717">
    <property type="protein sequence ID" value="MCL7048629.1"/>
    <property type="molecule type" value="Genomic_DNA"/>
</dbReference>
<feature type="non-terminal residue" evidence="2">
    <location>
        <position position="1"/>
    </location>
</feature>
<accession>A0AA42B2E0</accession>
<keyword evidence="3" id="KW-1185">Reference proteome</keyword>
<sequence>GGAGYVATKLFHSLSYVKRLTVSDYSLKLLSCQGHLQTSLPSFCNLIHLEVNIGGWYLEYERGNKEQLLNFLHISPNLKSLIFAEGYRNYESYSNYGCSLDLVPRCLSLHLKSVEFRGFFGTELEMCLLELFLRNARVLRRVVIILSSELSKNWRNKKKVLNEIALFPRGSPECVLHVS</sequence>
<evidence type="ECO:0000313" key="3">
    <source>
        <dbReference type="Proteomes" id="UP001177140"/>
    </source>
</evidence>
<dbReference type="PANTHER" id="PTHR31900">
    <property type="entry name" value="F-BOX/RNI SUPERFAMILY PROTEIN-RELATED"/>
    <property type="match status" value="1"/>
</dbReference>
<evidence type="ECO:0000259" key="1">
    <source>
        <dbReference type="SMART" id="SM00579"/>
    </source>
</evidence>
<organism evidence="2 3">
    <name type="scientific">Papaver nudicaule</name>
    <name type="common">Iceland poppy</name>
    <dbReference type="NCBI Taxonomy" id="74823"/>
    <lineage>
        <taxon>Eukaryota</taxon>
        <taxon>Viridiplantae</taxon>
        <taxon>Streptophyta</taxon>
        <taxon>Embryophyta</taxon>
        <taxon>Tracheophyta</taxon>
        <taxon>Spermatophyta</taxon>
        <taxon>Magnoliopsida</taxon>
        <taxon>Ranunculales</taxon>
        <taxon>Papaveraceae</taxon>
        <taxon>Papaveroideae</taxon>
        <taxon>Papaver</taxon>
    </lineage>
</organism>
<dbReference type="InterPro" id="IPR050232">
    <property type="entry name" value="FBL13/AtMIF1-like"/>
</dbReference>
<dbReference type="Proteomes" id="UP001177140">
    <property type="component" value="Unassembled WGS sequence"/>
</dbReference>
<protein>
    <recommendedName>
        <fullName evidence="1">FBD domain-containing protein</fullName>
    </recommendedName>
</protein>
<dbReference type="Pfam" id="PF08387">
    <property type="entry name" value="FBD"/>
    <property type="match status" value="1"/>
</dbReference>
<dbReference type="SMART" id="SM00579">
    <property type="entry name" value="FBD"/>
    <property type="match status" value="1"/>
</dbReference>
<feature type="domain" description="FBD" evidence="1">
    <location>
        <begin position="105"/>
        <end position="179"/>
    </location>
</feature>
<gene>
    <name evidence="2" type="ORF">MKW94_008417</name>
</gene>
<dbReference type="InterPro" id="IPR006566">
    <property type="entry name" value="FBD"/>
</dbReference>
<dbReference type="AlphaFoldDB" id="A0AA42B2E0"/>
<dbReference type="PANTHER" id="PTHR31900:SF27">
    <property type="entry name" value="FBD DOMAIN-CONTAINING PROTEIN"/>
    <property type="match status" value="1"/>
</dbReference>